<sequence length="171" mass="18788">MSNSIFPPCTMAGQMASIVLPGQSGLLWRTYVLCSDNKIHQIAMNDPNTLQFVDNLVGGPTPMPNSPIAAVSWGVTNFQARLFYFTEDNKVQEMYYTQSLARSIPGWEVTSTLGDVVPGSVALYAQVAASGDVLQEVRVGYQSPSNPETITESYWVGVGPWKTRTYPKEMN</sequence>
<gene>
    <name evidence="2" type="ORF">K503DRAFT_802318</name>
</gene>
<dbReference type="Proteomes" id="UP000092154">
    <property type="component" value="Unassembled WGS sequence"/>
</dbReference>
<keyword evidence="3" id="KW-1185">Reference proteome</keyword>
<dbReference type="Pfam" id="PF07938">
    <property type="entry name" value="Fungal_lectin"/>
    <property type="match status" value="1"/>
</dbReference>
<dbReference type="EMBL" id="KV448444">
    <property type="protein sequence ID" value="OAX36069.1"/>
    <property type="molecule type" value="Genomic_DNA"/>
</dbReference>
<accession>A0A1B7MTY8</accession>
<dbReference type="InterPro" id="IPR012475">
    <property type="entry name" value="Fungal_lectin"/>
</dbReference>
<dbReference type="OrthoDB" id="407298at2759"/>
<proteinExistence type="inferred from homology"/>
<comment type="similarity">
    <text evidence="1">Belongs to the fungal fucose-specific lectin family.</text>
</comment>
<dbReference type="AlphaFoldDB" id="A0A1B7MTY8"/>
<evidence type="ECO:0000313" key="2">
    <source>
        <dbReference type="EMBL" id="OAX36069.1"/>
    </source>
</evidence>
<evidence type="ECO:0000256" key="1">
    <source>
        <dbReference type="ARBA" id="ARBA00009042"/>
    </source>
</evidence>
<dbReference type="SUPFAM" id="SSF89372">
    <property type="entry name" value="Fucose-specific lectin"/>
    <property type="match status" value="1"/>
</dbReference>
<dbReference type="InParanoid" id="A0A1B7MTY8"/>
<reference evidence="2 3" key="1">
    <citation type="submission" date="2016-06" db="EMBL/GenBank/DDBJ databases">
        <title>Comparative genomics of the ectomycorrhizal sister species Rhizopogon vinicolor and Rhizopogon vesiculosus (Basidiomycota: Boletales) reveals a divergence of the mating type B locus.</title>
        <authorList>
            <consortium name="DOE Joint Genome Institute"/>
            <person name="Mujic A.B."/>
            <person name="Kuo A."/>
            <person name="Tritt A."/>
            <person name="Lipzen A."/>
            <person name="Chen C."/>
            <person name="Johnson J."/>
            <person name="Sharma A."/>
            <person name="Barry K."/>
            <person name="Grigoriev I.V."/>
            <person name="Spatafora J.W."/>
        </authorList>
    </citation>
    <scope>NUCLEOTIDE SEQUENCE [LARGE SCALE GENOMIC DNA]</scope>
    <source>
        <strain evidence="2 3">AM-OR11-026</strain>
    </source>
</reference>
<dbReference type="Gene3D" id="2.120.10.70">
    <property type="entry name" value="Fucose-specific lectin"/>
    <property type="match status" value="1"/>
</dbReference>
<evidence type="ECO:0000313" key="3">
    <source>
        <dbReference type="Proteomes" id="UP000092154"/>
    </source>
</evidence>
<organism evidence="2 3">
    <name type="scientific">Rhizopogon vinicolor AM-OR11-026</name>
    <dbReference type="NCBI Taxonomy" id="1314800"/>
    <lineage>
        <taxon>Eukaryota</taxon>
        <taxon>Fungi</taxon>
        <taxon>Dikarya</taxon>
        <taxon>Basidiomycota</taxon>
        <taxon>Agaricomycotina</taxon>
        <taxon>Agaricomycetes</taxon>
        <taxon>Agaricomycetidae</taxon>
        <taxon>Boletales</taxon>
        <taxon>Suillineae</taxon>
        <taxon>Rhizopogonaceae</taxon>
        <taxon>Rhizopogon</taxon>
    </lineage>
</organism>
<name>A0A1B7MTY8_9AGAM</name>
<protein>
    <submittedName>
        <fullName evidence="2">Uncharacterized protein</fullName>
    </submittedName>
</protein>